<keyword evidence="2" id="KW-0255">Endonuclease</keyword>
<dbReference type="Pfam" id="PF03372">
    <property type="entry name" value="Exo_endo_phos"/>
    <property type="match status" value="1"/>
</dbReference>
<dbReference type="InterPro" id="IPR051916">
    <property type="entry name" value="GPI-anchor_lipid_remodeler"/>
</dbReference>
<dbReference type="InterPro" id="IPR005135">
    <property type="entry name" value="Endo/exonuclease/phosphatase"/>
</dbReference>
<dbReference type="Gene3D" id="3.60.10.10">
    <property type="entry name" value="Endonuclease/exonuclease/phosphatase"/>
    <property type="match status" value="1"/>
</dbReference>
<evidence type="ECO:0000259" key="1">
    <source>
        <dbReference type="Pfam" id="PF03372"/>
    </source>
</evidence>
<dbReference type="Proteomes" id="UP001202134">
    <property type="component" value="Unassembled WGS sequence"/>
</dbReference>
<dbReference type="EMBL" id="JAKIKU010000004">
    <property type="protein sequence ID" value="MCL1045527.1"/>
    <property type="molecule type" value="Genomic_DNA"/>
</dbReference>
<dbReference type="RefSeq" id="WP_102528194.1">
    <property type="nucleotide sequence ID" value="NZ_JAKIKU010000004.1"/>
</dbReference>
<dbReference type="PANTHER" id="PTHR14859">
    <property type="entry name" value="CALCOFLUOR WHITE HYPERSENSITIVE PROTEIN PRECURSOR"/>
    <property type="match status" value="1"/>
</dbReference>
<dbReference type="GO" id="GO:0004519">
    <property type="term" value="F:endonuclease activity"/>
    <property type="evidence" value="ECO:0007669"/>
    <property type="project" value="UniProtKB-KW"/>
</dbReference>
<proteinExistence type="predicted"/>
<keyword evidence="2" id="KW-0378">Hydrolase</keyword>
<feature type="domain" description="Endonuclease/exonuclease/phosphatase" evidence="1">
    <location>
        <begin position="52"/>
        <end position="341"/>
    </location>
</feature>
<sequence length="390" mass="43960">MIQTSSKKQQNKQQNFKVVSFNLFNFIEPPAAYYDFENIYSHQQWQKKCAWICDYLTEHQPDIIGFQEVFSPDALKALIAPLGYQYFAALDEPSLISDYVYQDPVVAIASKYPITESALVTPDETLFPLMGIANDFSFSRKPLRVKIALADFGECECYVVHLKSKRSGMGVERLADSGMTGGADIMARQALGSWASNMQRGSEAALLFNEIAKQRSQTQLPVLLMGDFNDTLQSTALEAFRANGKRVFRNDIIDPELKKMNDQTLADAFAQFSLFDSYDLFKTGQKLNATLAQDEYESGLHEEDSDIAEDVLPPVDPLKYARQSTHYFGNTGSVLDYILASCEFDASHPRNLAEVSDYQTHDRHLVRADYARDSDSTDHAPVMMTFTLRS</sequence>
<protein>
    <submittedName>
        <fullName evidence="2">Endonuclease/exonuclease/phosphatase family protein</fullName>
    </submittedName>
</protein>
<dbReference type="SUPFAM" id="SSF56219">
    <property type="entry name" value="DNase I-like"/>
    <property type="match status" value="1"/>
</dbReference>
<comment type="caution">
    <text evidence="2">The sequence shown here is derived from an EMBL/GenBank/DDBJ whole genome shotgun (WGS) entry which is preliminary data.</text>
</comment>
<organism evidence="2 3">
    <name type="scientific">Shewanella electrodiphila</name>
    <dbReference type="NCBI Taxonomy" id="934143"/>
    <lineage>
        <taxon>Bacteria</taxon>
        <taxon>Pseudomonadati</taxon>
        <taxon>Pseudomonadota</taxon>
        <taxon>Gammaproteobacteria</taxon>
        <taxon>Alteromonadales</taxon>
        <taxon>Shewanellaceae</taxon>
        <taxon>Shewanella</taxon>
    </lineage>
</organism>
<accession>A0ABT0KNU7</accession>
<evidence type="ECO:0000313" key="3">
    <source>
        <dbReference type="Proteomes" id="UP001202134"/>
    </source>
</evidence>
<name>A0ABT0KNU7_9GAMM</name>
<evidence type="ECO:0000313" key="2">
    <source>
        <dbReference type="EMBL" id="MCL1045527.1"/>
    </source>
</evidence>
<reference evidence="2 3" key="1">
    <citation type="submission" date="2022-01" db="EMBL/GenBank/DDBJ databases">
        <title>Whole genome-based taxonomy of the Shewanellaceae.</title>
        <authorList>
            <person name="Martin-Rodriguez A.J."/>
        </authorList>
    </citation>
    <scope>NUCLEOTIDE SEQUENCE [LARGE SCALE GENOMIC DNA]</scope>
    <source>
        <strain evidence="2 3">DSM 24955</strain>
    </source>
</reference>
<gene>
    <name evidence="2" type="ORF">L2737_09325</name>
</gene>
<dbReference type="PANTHER" id="PTHR14859:SF15">
    <property type="entry name" value="ENDONUCLEASE_EXONUCLEASE_PHOSPHATASE DOMAIN-CONTAINING PROTEIN"/>
    <property type="match status" value="1"/>
</dbReference>
<keyword evidence="3" id="KW-1185">Reference proteome</keyword>
<keyword evidence="2" id="KW-0540">Nuclease</keyword>
<dbReference type="InterPro" id="IPR036691">
    <property type="entry name" value="Endo/exonu/phosph_ase_sf"/>
</dbReference>